<organism evidence="1 2">
    <name type="scientific">Violaceomyces palustris</name>
    <dbReference type="NCBI Taxonomy" id="1673888"/>
    <lineage>
        <taxon>Eukaryota</taxon>
        <taxon>Fungi</taxon>
        <taxon>Dikarya</taxon>
        <taxon>Basidiomycota</taxon>
        <taxon>Ustilaginomycotina</taxon>
        <taxon>Ustilaginomycetes</taxon>
        <taxon>Violaceomycetales</taxon>
        <taxon>Violaceomycetaceae</taxon>
        <taxon>Violaceomyces</taxon>
    </lineage>
</organism>
<name>A0ACD0P0Z7_9BASI</name>
<sequence>MAPARTTRSGKASVAGVGQPSQHKQSSRKGKAAWRKNIDLTSTEAALEEMRAQERITGGPLHSTKDSSLFVEDRSGQETPLARRARDKKPLKSLEILSSKSAVPAFTSRSRPQFDLIPGTSEGKAKAQGMSKKQKDRLRRLAGRAGEITGPFNSLVQGVETKVGREQSSAVKAAGSFDVWGEGDRNEVEGRGKGKGRALEDDDDEDDGWNEVVKSKKVKLPRSFGHDSSGGARALPAVPLPHPGTSYNPDLASHEELLLSAYAKEKALDDEETALKAQKAEWEQKRLAVKEMELERYQREGKSARATAPGMELDTPNSDDEDEEDVEAEVRPANGEEDEEDLKSSEPKRKTKQQRAKAARAAEQLAQAKARKQARMERGLLSELPKLRRQYEAAARARIQASEKRRRAKEERRRIKGLEGEKLGKFEVPDQKIDVQTGEELSESLRGLKPEGNLFRDRFQSMQARSLTEPRKRVEARTSRRGIKVYETHAYRRFV</sequence>
<gene>
    <name evidence="1" type="ORF">IE53DRAFT_373915</name>
</gene>
<dbReference type="Proteomes" id="UP000245626">
    <property type="component" value="Unassembled WGS sequence"/>
</dbReference>
<accession>A0ACD0P0Z7</accession>
<evidence type="ECO:0000313" key="2">
    <source>
        <dbReference type="Proteomes" id="UP000245626"/>
    </source>
</evidence>
<reference evidence="1 2" key="1">
    <citation type="journal article" date="2018" name="Mol. Biol. Evol.">
        <title>Broad Genomic Sampling Reveals a Smut Pathogenic Ancestry of the Fungal Clade Ustilaginomycotina.</title>
        <authorList>
            <person name="Kijpornyongpan T."/>
            <person name="Mondo S.J."/>
            <person name="Barry K."/>
            <person name="Sandor L."/>
            <person name="Lee J."/>
            <person name="Lipzen A."/>
            <person name="Pangilinan J."/>
            <person name="LaButti K."/>
            <person name="Hainaut M."/>
            <person name="Henrissat B."/>
            <person name="Grigoriev I.V."/>
            <person name="Spatafora J.W."/>
            <person name="Aime M.C."/>
        </authorList>
    </citation>
    <scope>NUCLEOTIDE SEQUENCE [LARGE SCALE GENOMIC DNA]</scope>
    <source>
        <strain evidence="1 2">SA 807</strain>
    </source>
</reference>
<proteinExistence type="predicted"/>
<evidence type="ECO:0000313" key="1">
    <source>
        <dbReference type="EMBL" id="PWN51770.1"/>
    </source>
</evidence>
<protein>
    <submittedName>
        <fullName evidence="1">P60-like protein</fullName>
    </submittedName>
</protein>
<dbReference type="EMBL" id="KZ819818">
    <property type="protein sequence ID" value="PWN51770.1"/>
    <property type="molecule type" value="Genomic_DNA"/>
</dbReference>
<keyword evidence="2" id="KW-1185">Reference proteome</keyword>